<evidence type="ECO:0000313" key="5">
    <source>
        <dbReference type="EMBL" id="SDC65450.1"/>
    </source>
</evidence>
<dbReference type="OrthoDB" id="9800374at2"/>
<keyword evidence="3 4" id="KW-0804">Transcription</keyword>
<gene>
    <name evidence="5" type="ORF">SAMN05421734_1167</name>
</gene>
<dbReference type="Proteomes" id="UP000242949">
    <property type="component" value="Unassembled WGS sequence"/>
</dbReference>
<name>A0A1G6NC92_9BACI</name>
<dbReference type="InterPro" id="IPR026282">
    <property type="entry name" value="MJ1563"/>
</dbReference>
<dbReference type="InterPro" id="IPR036390">
    <property type="entry name" value="WH_DNA-bd_sf"/>
</dbReference>
<sequence>MVNNTTITDTLIDEFSKTIELFNLSRTDARLFTVLYLNDQPMTMDEMAQAIGKSKTSVNTSIKTLSDLNLTKQVWQKGFRKDLYTTDEDIFQRFMNAYLDRWIAHTQFQRDNLTTVEKQTEKRPQGELIEAKIDKMIQFHLLIEKTFKTIKDDLDSIESSNV</sequence>
<dbReference type="PANTHER" id="PTHR38465">
    <property type="entry name" value="HTH-TYPE TRANSCRIPTIONAL REGULATOR MJ1563-RELATED"/>
    <property type="match status" value="1"/>
</dbReference>
<dbReference type="RefSeq" id="WP_090797361.1">
    <property type="nucleotide sequence ID" value="NZ_FMYI01000016.1"/>
</dbReference>
<evidence type="ECO:0000256" key="2">
    <source>
        <dbReference type="ARBA" id="ARBA00023125"/>
    </source>
</evidence>
<dbReference type="PIRSF" id="PIRSF006707">
    <property type="entry name" value="MJ1563"/>
    <property type="match status" value="1"/>
</dbReference>
<keyword evidence="2 4" id="KW-0238">DNA-binding</keyword>
<dbReference type="InterPro" id="IPR036388">
    <property type="entry name" value="WH-like_DNA-bd_sf"/>
</dbReference>
<accession>A0A1G6NC92</accession>
<reference evidence="6" key="1">
    <citation type="submission" date="2016-09" db="EMBL/GenBank/DDBJ databases">
        <authorList>
            <person name="Varghese N."/>
            <person name="Submissions S."/>
        </authorList>
    </citation>
    <scope>NUCLEOTIDE SEQUENCE [LARGE SCALE GENOMIC DNA]</scope>
    <source>
        <strain evidence="6">S5</strain>
    </source>
</reference>
<evidence type="ECO:0000256" key="1">
    <source>
        <dbReference type="ARBA" id="ARBA00023015"/>
    </source>
</evidence>
<protein>
    <recommendedName>
        <fullName evidence="4">HTH-type transcriptional regulator</fullName>
    </recommendedName>
</protein>
<dbReference type="Gene3D" id="1.10.10.10">
    <property type="entry name" value="Winged helix-like DNA-binding domain superfamily/Winged helix DNA-binding domain"/>
    <property type="match status" value="1"/>
</dbReference>
<organism evidence="5 6">
    <name type="scientific">Pelagirhabdus alkalitolerans</name>
    <dbReference type="NCBI Taxonomy" id="1612202"/>
    <lineage>
        <taxon>Bacteria</taxon>
        <taxon>Bacillati</taxon>
        <taxon>Bacillota</taxon>
        <taxon>Bacilli</taxon>
        <taxon>Bacillales</taxon>
        <taxon>Bacillaceae</taxon>
        <taxon>Pelagirhabdus</taxon>
    </lineage>
</organism>
<dbReference type="SUPFAM" id="SSF46785">
    <property type="entry name" value="Winged helix' DNA-binding domain"/>
    <property type="match status" value="1"/>
</dbReference>
<dbReference type="EMBL" id="FMYI01000016">
    <property type="protein sequence ID" value="SDC65450.1"/>
    <property type="molecule type" value="Genomic_DNA"/>
</dbReference>
<proteinExistence type="inferred from homology"/>
<comment type="similarity">
    <text evidence="4">Belongs to the GbsR family.</text>
</comment>
<keyword evidence="6" id="KW-1185">Reference proteome</keyword>
<evidence type="ECO:0000256" key="4">
    <source>
        <dbReference type="PIRNR" id="PIRNR006707"/>
    </source>
</evidence>
<dbReference type="STRING" id="1612202.SAMN05421734_1167"/>
<dbReference type="AlphaFoldDB" id="A0A1G6NC92"/>
<dbReference type="InterPro" id="IPR052362">
    <property type="entry name" value="HTH-GbsR_regulator"/>
</dbReference>
<keyword evidence="1 4" id="KW-0805">Transcription regulation</keyword>
<dbReference type="PANTHER" id="PTHR38465:SF1">
    <property type="entry name" value="HTH-TYPE TRANSCRIPTIONAL REGULATOR MJ1563-RELATED"/>
    <property type="match status" value="1"/>
</dbReference>
<evidence type="ECO:0000256" key="3">
    <source>
        <dbReference type="ARBA" id="ARBA00023163"/>
    </source>
</evidence>
<evidence type="ECO:0000313" key="6">
    <source>
        <dbReference type="Proteomes" id="UP000242949"/>
    </source>
</evidence>
<dbReference type="GO" id="GO:0003677">
    <property type="term" value="F:DNA binding"/>
    <property type="evidence" value="ECO:0007669"/>
    <property type="project" value="UniProtKB-UniRule"/>
</dbReference>